<accession>A0A0P6XLV3</accession>
<feature type="domain" description="4Fe-4S ferredoxin-type" evidence="1">
    <location>
        <begin position="215"/>
        <end position="244"/>
    </location>
</feature>
<comment type="caution">
    <text evidence="2">The sequence shown here is derived from an EMBL/GenBank/DDBJ whole genome shotgun (WGS) entry which is preliminary data.</text>
</comment>
<proteinExistence type="predicted"/>
<evidence type="ECO:0000259" key="1">
    <source>
        <dbReference type="PROSITE" id="PS51379"/>
    </source>
</evidence>
<evidence type="ECO:0000313" key="2">
    <source>
        <dbReference type="EMBL" id="KPL83799.1"/>
    </source>
</evidence>
<dbReference type="Pfam" id="PF04015">
    <property type="entry name" value="DUF362"/>
    <property type="match status" value="1"/>
</dbReference>
<dbReference type="OrthoDB" id="9781559at2"/>
<dbReference type="EMBL" id="LGKO01000002">
    <property type="protein sequence ID" value="KPL83799.1"/>
    <property type="molecule type" value="Genomic_DNA"/>
</dbReference>
<dbReference type="SUPFAM" id="SSF54862">
    <property type="entry name" value="4Fe-4S ferredoxins"/>
    <property type="match status" value="1"/>
</dbReference>
<sequence length="390" mass="43060">MSPATVYFGSPRQARLDWRETLPAKLDLILERLNLRERLKDELVVIKMHTGNNVGYSTVHPVFVRRVVQAVKEGGGKPFIADVSWDVAGAETRGYTPEVVGCPIYPAAGPQERYYYAHHRPYKNIQDWKVAGLIEEATFLINLAHAKGHPSCGYGGAIKNLALGCMVAETRSAMHDVCHYDPYWFPEKCPDPAVRQKIIESCPHEALVQDKERPDHLHLHVDNCNQCGRCLQVAPPGSLKIDPVNFASFQEACAISASIVMSTFAPGKAVHIVLATHMTPVCDCFGFTGMPILPDAGIFGSDDLVALDQAVLDATARTPLIEENIPTSMEVHTREGHPLRWLHGPYKDPYLVTQYAEALGVGTRQYELVDVLPVESFVRGPLPYVSASGR</sequence>
<dbReference type="AlphaFoldDB" id="A0A0P6XLV3"/>
<protein>
    <recommendedName>
        <fullName evidence="1">4Fe-4S ferredoxin-type domain-containing protein</fullName>
    </recommendedName>
</protein>
<dbReference type="InterPro" id="IPR017896">
    <property type="entry name" value="4Fe4S_Fe-S-bd"/>
</dbReference>
<organism evidence="2 3">
    <name type="scientific">Thermanaerothrix daxensis</name>
    <dbReference type="NCBI Taxonomy" id="869279"/>
    <lineage>
        <taxon>Bacteria</taxon>
        <taxon>Bacillati</taxon>
        <taxon>Chloroflexota</taxon>
        <taxon>Anaerolineae</taxon>
        <taxon>Anaerolineales</taxon>
        <taxon>Anaerolineaceae</taxon>
        <taxon>Thermanaerothrix</taxon>
    </lineage>
</organism>
<dbReference type="STRING" id="869279.SE15_00665"/>
<gene>
    <name evidence="2" type="ORF">SE15_00665</name>
</gene>
<reference evidence="2 3" key="1">
    <citation type="submission" date="2015-07" db="EMBL/GenBank/DDBJ databases">
        <title>Whole genome sequence of Thermanaerothrix daxensis DSM 23592.</title>
        <authorList>
            <person name="Hemp J."/>
            <person name="Ward L.M."/>
            <person name="Pace L.A."/>
            <person name="Fischer W.W."/>
        </authorList>
    </citation>
    <scope>NUCLEOTIDE SEQUENCE [LARGE SCALE GENOMIC DNA]</scope>
    <source>
        <strain evidence="2 3">GNS-1</strain>
    </source>
</reference>
<dbReference type="PROSITE" id="PS51379">
    <property type="entry name" value="4FE4S_FER_2"/>
    <property type="match status" value="1"/>
</dbReference>
<dbReference type="InterPro" id="IPR007160">
    <property type="entry name" value="DUF362"/>
</dbReference>
<keyword evidence="3" id="KW-1185">Reference proteome</keyword>
<name>A0A0P6XLV3_9CHLR</name>
<dbReference type="RefSeq" id="WP_054520181.1">
    <property type="nucleotide sequence ID" value="NZ_LGKO01000002.1"/>
</dbReference>
<dbReference type="Proteomes" id="UP000050544">
    <property type="component" value="Unassembled WGS sequence"/>
</dbReference>
<evidence type="ECO:0000313" key="3">
    <source>
        <dbReference type="Proteomes" id="UP000050544"/>
    </source>
</evidence>